<gene>
    <name evidence="1" type="ORF">BN000_03978</name>
</gene>
<evidence type="ECO:0000313" key="1">
    <source>
        <dbReference type="EMBL" id="CRK83979.1"/>
    </source>
</evidence>
<organism evidence="1 2">
    <name type="scientific">Neobacillus massiliamazoniensis</name>
    <dbReference type="NCBI Taxonomy" id="1499688"/>
    <lineage>
        <taxon>Bacteria</taxon>
        <taxon>Bacillati</taxon>
        <taxon>Bacillota</taxon>
        <taxon>Bacilli</taxon>
        <taxon>Bacillales</taxon>
        <taxon>Bacillaceae</taxon>
        <taxon>Neobacillus</taxon>
    </lineage>
</organism>
<keyword evidence="2" id="KW-1185">Reference proteome</keyword>
<reference evidence="2" key="1">
    <citation type="submission" date="2015-05" db="EMBL/GenBank/DDBJ databases">
        <authorList>
            <person name="Urmite Genomes"/>
        </authorList>
    </citation>
    <scope>NUCLEOTIDE SEQUENCE [LARGE SCALE GENOMIC DNA]</scope>
    <source>
        <strain evidence="2">LF1</strain>
    </source>
</reference>
<accession>A0A0U1P140</accession>
<dbReference type="EMBL" id="CVRB01000004">
    <property type="protein sequence ID" value="CRK83979.1"/>
    <property type="molecule type" value="Genomic_DNA"/>
</dbReference>
<dbReference type="STRING" id="1499688.BN000_03978"/>
<dbReference type="Proteomes" id="UP000199087">
    <property type="component" value="Unassembled WGS sequence"/>
</dbReference>
<proteinExistence type="predicted"/>
<sequence>MIIRECVGYELEKEKSNTSEDFFNRSEVTFTEEAEERTLHVLYLRYFEEIRSEFMTSDQDPIFVHEGRDVNFKDVVALICLLKNPDLQHRKRLYINSKQEFAAYFQNVDFSKLPEVFMSIKQRKGYVVSSPQDFILQPN</sequence>
<name>A0A0U1P140_9BACI</name>
<dbReference type="RefSeq" id="WP_425412184.1">
    <property type="nucleotide sequence ID" value="NZ_CVRB01000004.1"/>
</dbReference>
<dbReference type="AlphaFoldDB" id="A0A0U1P140"/>
<protein>
    <submittedName>
        <fullName evidence="1">Uncharacterized protein</fullName>
    </submittedName>
</protein>
<evidence type="ECO:0000313" key="2">
    <source>
        <dbReference type="Proteomes" id="UP000199087"/>
    </source>
</evidence>